<evidence type="ECO:0000256" key="10">
    <source>
        <dbReference type="ARBA" id="ARBA00023237"/>
    </source>
</evidence>
<dbReference type="PANTHER" id="PTHR32552:SF68">
    <property type="entry name" value="FERRICHROME OUTER MEMBRANE TRANSPORTER_PHAGE RECEPTOR"/>
    <property type="match status" value="1"/>
</dbReference>
<dbReference type="AlphaFoldDB" id="A0A3G8M919"/>
<name>A0A3G8M919_9HYPH</name>
<evidence type="ECO:0000256" key="6">
    <source>
        <dbReference type="ARBA" id="ARBA00022729"/>
    </source>
</evidence>
<evidence type="ECO:0000313" key="12">
    <source>
        <dbReference type="EMBL" id="AZG78421.1"/>
    </source>
</evidence>
<evidence type="ECO:0000256" key="1">
    <source>
        <dbReference type="ARBA" id="ARBA00004571"/>
    </source>
</evidence>
<evidence type="ECO:0000256" key="2">
    <source>
        <dbReference type="ARBA" id="ARBA00022448"/>
    </source>
</evidence>
<dbReference type="InterPro" id="IPR005625">
    <property type="entry name" value="PepSY-ass_TM"/>
</dbReference>
<comment type="subcellular location">
    <subcellularLocation>
        <location evidence="1">Cell outer membrane</location>
        <topology evidence="1">Multi-pass membrane protein</topology>
    </subcellularLocation>
</comment>
<evidence type="ECO:0000256" key="11">
    <source>
        <dbReference type="SAM" id="Phobius"/>
    </source>
</evidence>
<dbReference type="GO" id="GO:0015344">
    <property type="term" value="F:siderophore uptake transmembrane transporter activity"/>
    <property type="evidence" value="ECO:0007669"/>
    <property type="project" value="TreeGrafter"/>
</dbReference>
<evidence type="ECO:0000313" key="13">
    <source>
        <dbReference type="Proteomes" id="UP000273982"/>
    </source>
</evidence>
<dbReference type="GO" id="GO:0009279">
    <property type="term" value="C:cell outer membrane"/>
    <property type="evidence" value="ECO:0007669"/>
    <property type="project" value="UniProtKB-SubCell"/>
</dbReference>
<feature type="transmembrane region" description="Helical" evidence="11">
    <location>
        <begin position="59"/>
        <end position="78"/>
    </location>
</feature>
<evidence type="ECO:0000256" key="5">
    <source>
        <dbReference type="ARBA" id="ARBA00022692"/>
    </source>
</evidence>
<evidence type="ECO:0000256" key="4">
    <source>
        <dbReference type="ARBA" id="ARBA00022496"/>
    </source>
</evidence>
<organism evidence="12 13">
    <name type="scientific">Methylocystis rosea</name>
    <dbReference type="NCBI Taxonomy" id="173366"/>
    <lineage>
        <taxon>Bacteria</taxon>
        <taxon>Pseudomonadati</taxon>
        <taxon>Pseudomonadota</taxon>
        <taxon>Alphaproteobacteria</taxon>
        <taxon>Hyphomicrobiales</taxon>
        <taxon>Methylocystaceae</taxon>
        <taxon>Methylocystis</taxon>
    </lineage>
</organism>
<proteinExistence type="predicted"/>
<dbReference type="Pfam" id="PF03929">
    <property type="entry name" value="PepSY_TM"/>
    <property type="match status" value="1"/>
</dbReference>
<evidence type="ECO:0000256" key="7">
    <source>
        <dbReference type="ARBA" id="ARBA00023004"/>
    </source>
</evidence>
<dbReference type="InterPro" id="IPR036942">
    <property type="entry name" value="Beta-barrel_TonB_sf"/>
</dbReference>
<keyword evidence="10" id="KW-0998">Cell outer membrane</keyword>
<evidence type="ECO:0000256" key="9">
    <source>
        <dbReference type="ARBA" id="ARBA00023136"/>
    </source>
</evidence>
<keyword evidence="11" id="KW-1133">Transmembrane helix</keyword>
<keyword evidence="3" id="KW-1134">Transmembrane beta strand</keyword>
<dbReference type="EMBL" id="CP034086">
    <property type="protein sequence ID" value="AZG78421.1"/>
    <property type="molecule type" value="Genomic_DNA"/>
</dbReference>
<keyword evidence="9 11" id="KW-0472">Membrane</keyword>
<dbReference type="Gene3D" id="2.40.170.20">
    <property type="entry name" value="TonB-dependent receptor, beta-barrel domain"/>
    <property type="match status" value="1"/>
</dbReference>
<gene>
    <name evidence="12" type="ORF">EHO51_17770</name>
</gene>
<dbReference type="SUPFAM" id="SSF56935">
    <property type="entry name" value="Porins"/>
    <property type="match status" value="1"/>
</dbReference>
<evidence type="ECO:0000256" key="8">
    <source>
        <dbReference type="ARBA" id="ARBA00023065"/>
    </source>
</evidence>
<protein>
    <submittedName>
        <fullName evidence="12">Uncharacterized protein</fullName>
    </submittedName>
</protein>
<sequence length="246" mass="27669">MGRSTRQRQPNLSHLSRRAVHGDRLAAGKSYLSRWKPAWLVKLSASFYRINFDLHRADGLWLWMMLFILARSSVYWNLNGFYAKTTQLFFDYEQPFIPSSPAGSTATGSSSMSAGKSCPIFATFLHALVSKDLNTPSQKCGDLLGAPRRVYNFNAHYAFVSGELKGLELGVSYFYASRTEATLPNTYGFTIVPQQMLGDSLAYNFTDNLKLEINATNLTNRPNWTSDGSMFCDEPRSVSASLIYKY</sequence>
<keyword evidence="2" id="KW-0813">Transport</keyword>
<keyword evidence="5 11" id="KW-0812">Transmembrane</keyword>
<dbReference type="PANTHER" id="PTHR32552">
    <property type="entry name" value="FERRICHROME IRON RECEPTOR-RELATED"/>
    <property type="match status" value="1"/>
</dbReference>
<dbReference type="InterPro" id="IPR039426">
    <property type="entry name" value="TonB-dep_rcpt-like"/>
</dbReference>
<accession>A0A3G8M919</accession>
<dbReference type="KEGG" id="mros:EHO51_17770"/>
<keyword evidence="4" id="KW-0410">Iron transport</keyword>
<reference evidence="12 13" key="1">
    <citation type="submission" date="2018-11" db="EMBL/GenBank/DDBJ databases">
        <title>Genome squencing of methanotrophic bacteria isolated from alkaline groundwater in Korea.</title>
        <authorList>
            <person name="Nguyen L.N."/>
        </authorList>
    </citation>
    <scope>NUCLEOTIDE SEQUENCE [LARGE SCALE GENOMIC DNA]</scope>
    <source>
        <strain evidence="12 13">GW6</strain>
    </source>
</reference>
<evidence type="ECO:0000256" key="3">
    <source>
        <dbReference type="ARBA" id="ARBA00022452"/>
    </source>
</evidence>
<keyword evidence="6" id="KW-0732">Signal</keyword>
<dbReference type="Proteomes" id="UP000273982">
    <property type="component" value="Chromosome"/>
</dbReference>
<keyword evidence="7" id="KW-0408">Iron</keyword>
<keyword evidence="8" id="KW-0406">Ion transport</keyword>